<dbReference type="GO" id="GO:0009228">
    <property type="term" value="P:thiamine biosynthetic process"/>
    <property type="evidence" value="ECO:0007669"/>
    <property type="project" value="InterPro"/>
</dbReference>
<dbReference type="Gene3D" id="3.90.650.10">
    <property type="entry name" value="PurM-like C-terminal domain"/>
    <property type="match status" value="1"/>
</dbReference>
<dbReference type="AlphaFoldDB" id="A0A6J6N612"/>
<dbReference type="Pfam" id="PF00586">
    <property type="entry name" value="AIRS"/>
    <property type="match status" value="1"/>
</dbReference>
<dbReference type="InterPro" id="IPR016188">
    <property type="entry name" value="PurM-like_N"/>
</dbReference>
<evidence type="ECO:0000259" key="2">
    <source>
        <dbReference type="Pfam" id="PF02769"/>
    </source>
</evidence>
<dbReference type="NCBIfam" id="NF004351">
    <property type="entry name" value="PRK05731.1-4"/>
    <property type="match status" value="1"/>
</dbReference>
<dbReference type="InterPro" id="IPR036676">
    <property type="entry name" value="PurM-like_C_sf"/>
</dbReference>
<dbReference type="NCBIfam" id="TIGR01379">
    <property type="entry name" value="thiL"/>
    <property type="match status" value="1"/>
</dbReference>
<proteinExistence type="inferred from homology"/>
<accession>A0A6J6N612</accession>
<dbReference type="Gene3D" id="3.30.1330.10">
    <property type="entry name" value="PurM-like, N-terminal domain"/>
    <property type="match status" value="1"/>
</dbReference>
<feature type="domain" description="PurM-like C-terminal" evidence="2">
    <location>
        <begin position="160"/>
        <end position="299"/>
    </location>
</feature>
<evidence type="ECO:0000259" key="1">
    <source>
        <dbReference type="Pfam" id="PF00586"/>
    </source>
</evidence>
<sequence>MVDSPDGTISDLGEFGLIQRITSGAGAAKAVILGPGDDTAIVAAPDGKVVITTDLMVEGRHFRRDWSTPVDVGRKAAAASLADVAAMGAVPTALVVGLAAPGDLPVAWAVACTAGLTQEAALVGAVIVGGDVVSAETITLAVTAIGDLQGRDPVLRNGAQVGDQVAIAGRLGWAAAGLAVLTRGFRSPKVLVDAHRFPEPPYSAGPAAAKGKATSMIDVSDGLVADARHLAIASDVVIEIDTSTWAIAEPLQAAASAYNVDPREWMLTGGDDHALLATFPAKAKLPKPFYAIGVVTAPGTGGAGVSVDGFWRAEPGGHEHYR</sequence>
<dbReference type="CDD" id="cd02194">
    <property type="entry name" value="ThiL"/>
    <property type="match status" value="1"/>
</dbReference>
<gene>
    <name evidence="3" type="ORF">UFOPK2310_01185</name>
</gene>
<dbReference type="PANTHER" id="PTHR30270:SF0">
    <property type="entry name" value="THIAMINE-MONOPHOSPHATE KINASE"/>
    <property type="match status" value="1"/>
</dbReference>
<dbReference type="SUPFAM" id="SSF55326">
    <property type="entry name" value="PurM N-terminal domain-like"/>
    <property type="match status" value="1"/>
</dbReference>
<reference evidence="3" key="1">
    <citation type="submission" date="2020-05" db="EMBL/GenBank/DDBJ databases">
        <authorList>
            <person name="Chiriac C."/>
            <person name="Salcher M."/>
            <person name="Ghai R."/>
            <person name="Kavagutti S V."/>
        </authorList>
    </citation>
    <scope>NUCLEOTIDE SEQUENCE</scope>
</reference>
<dbReference type="EMBL" id="CAEZWW010000157">
    <property type="protein sequence ID" value="CAB4680364.1"/>
    <property type="molecule type" value="Genomic_DNA"/>
</dbReference>
<evidence type="ECO:0000313" key="3">
    <source>
        <dbReference type="EMBL" id="CAB4680364.1"/>
    </source>
</evidence>
<dbReference type="GO" id="GO:0009030">
    <property type="term" value="F:thiamine-phosphate kinase activity"/>
    <property type="evidence" value="ECO:0007669"/>
    <property type="project" value="InterPro"/>
</dbReference>
<dbReference type="InterPro" id="IPR036921">
    <property type="entry name" value="PurM-like_N_sf"/>
</dbReference>
<dbReference type="InterPro" id="IPR006283">
    <property type="entry name" value="ThiL-like"/>
</dbReference>
<dbReference type="PANTHER" id="PTHR30270">
    <property type="entry name" value="THIAMINE-MONOPHOSPHATE KINASE"/>
    <property type="match status" value="1"/>
</dbReference>
<dbReference type="SUPFAM" id="SSF56042">
    <property type="entry name" value="PurM C-terminal domain-like"/>
    <property type="match status" value="1"/>
</dbReference>
<dbReference type="InterPro" id="IPR010918">
    <property type="entry name" value="PurM-like_C_dom"/>
</dbReference>
<name>A0A6J6N612_9ZZZZ</name>
<organism evidence="3">
    <name type="scientific">freshwater metagenome</name>
    <dbReference type="NCBI Taxonomy" id="449393"/>
    <lineage>
        <taxon>unclassified sequences</taxon>
        <taxon>metagenomes</taxon>
        <taxon>ecological metagenomes</taxon>
    </lineage>
</organism>
<dbReference type="HAMAP" id="MF_02128">
    <property type="entry name" value="TMP_kinase"/>
    <property type="match status" value="1"/>
</dbReference>
<feature type="domain" description="PurM-like N-terminal" evidence="1">
    <location>
        <begin position="36"/>
        <end position="146"/>
    </location>
</feature>
<dbReference type="Pfam" id="PF02769">
    <property type="entry name" value="AIRS_C"/>
    <property type="match status" value="1"/>
</dbReference>
<dbReference type="PIRSF" id="PIRSF005303">
    <property type="entry name" value="Thiam_monoph_kin"/>
    <property type="match status" value="1"/>
</dbReference>
<protein>
    <submittedName>
        <fullName evidence="3">Unannotated protein</fullName>
    </submittedName>
</protein>